<name>A0A3M2SEV7_9HYPO</name>
<comment type="caution">
    <text evidence="1">The sequence shown here is derived from an EMBL/GenBank/DDBJ whole genome shotgun (WGS) entry which is preliminary data.</text>
</comment>
<dbReference type="AlphaFoldDB" id="A0A3M2SEV7"/>
<sequence length="85" mass="9391">MLTLAPPCSVSYVQFTYVVYSKPILFNYSTLSNRPTFFFGAICVQQVTVTLPYRTAGLDPSIWNLPTSHGRDSSSCSLIPSVYSS</sequence>
<organism evidence="1 2">
    <name type="scientific">Fusarium kuroshium</name>
    <dbReference type="NCBI Taxonomy" id="2010991"/>
    <lineage>
        <taxon>Eukaryota</taxon>
        <taxon>Fungi</taxon>
        <taxon>Dikarya</taxon>
        <taxon>Ascomycota</taxon>
        <taxon>Pezizomycotina</taxon>
        <taxon>Sordariomycetes</taxon>
        <taxon>Hypocreomycetidae</taxon>
        <taxon>Hypocreales</taxon>
        <taxon>Nectriaceae</taxon>
        <taxon>Fusarium</taxon>
        <taxon>Fusarium solani species complex</taxon>
    </lineage>
</organism>
<dbReference type="EMBL" id="NKUJ01000053">
    <property type="protein sequence ID" value="RMJ16108.1"/>
    <property type="molecule type" value="Genomic_DNA"/>
</dbReference>
<gene>
    <name evidence="1" type="ORF">CDV36_004220</name>
</gene>
<evidence type="ECO:0000313" key="1">
    <source>
        <dbReference type="EMBL" id="RMJ16108.1"/>
    </source>
</evidence>
<accession>A0A3M2SEV7</accession>
<evidence type="ECO:0000313" key="2">
    <source>
        <dbReference type="Proteomes" id="UP000277212"/>
    </source>
</evidence>
<dbReference type="Proteomes" id="UP000277212">
    <property type="component" value="Unassembled WGS sequence"/>
</dbReference>
<protein>
    <submittedName>
        <fullName evidence="1">Uncharacterized protein</fullName>
    </submittedName>
</protein>
<proteinExistence type="predicted"/>
<reference evidence="1 2" key="1">
    <citation type="submission" date="2017-06" db="EMBL/GenBank/DDBJ databases">
        <title>Comparative genomic analysis of Ambrosia Fusariam Clade fungi.</title>
        <authorList>
            <person name="Stajich J.E."/>
            <person name="Carrillo J."/>
            <person name="Kijimoto T."/>
            <person name="Eskalen A."/>
            <person name="O'Donnell K."/>
            <person name="Kasson M."/>
        </authorList>
    </citation>
    <scope>NUCLEOTIDE SEQUENCE [LARGE SCALE GENOMIC DNA]</scope>
    <source>
        <strain evidence="1">UCR3666</strain>
    </source>
</reference>
<keyword evidence="2" id="KW-1185">Reference proteome</keyword>